<dbReference type="Gene3D" id="2.70.98.30">
    <property type="entry name" value="Golgi alpha-mannosidase II, domain 4"/>
    <property type="match status" value="1"/>
</dbReference>
<gene>
    <name evidence="2" type="ORF">NBR_LOCUS12334</name>
</gene>
<protein>
    <submittedName>
        <fullName evidence="4">Alpha-mannosidase 2 (inferred by orthology to a D. melanogaster protein)</fullName>
    </submittedName>
</protein>
<dbReference type="InterPro" id="IPR011013">
    <property type="entry name" value="Gal_mutarotase_sf_dom"/>
</dbReference>
<reference evidence="4" key="1">
    <citation type="submission" date="2016-04" db="UniProtKB">
        <authorList>
            <consortium name="WormBaseParasite"/>
        </authorList>
    </citation>
    <scope>IDENTIFICATION</scope>
</reference>
<feature type="domain" description="Glycosyl hydrolase family 38 C-terminal" evidence="1">
    <location>
        <begin position="113"/>
        <end position="364"/>
    </location>
</feature>
<keyword evidence="3" id="KW-1185">Reference proteome</keyword>
<dbReference type="GO" id="GO:0006491">
    <property type="term" value="P:N-glycan processing"/>
    <property type="evidence" value="ECO:0007669"/>
    <property type="project" value="TreeGrafter"/>
</dbReference>
<dbReference type="GO" id="GO:0004559">
    <property type="term" value="F:alpha-mannosidase activity"/>
    <property type="evidence" value="ECO:0007669"/>
    <property type="project" value="InterPro"/>
</dbReference>
<dbReference type="Proteomes" id="UP000271162">
    <property type="component" value="Unassembled WGS sequence"/>
</dbReference>
<dbReference type="GO" id="GO:0000139">
    <property type="term" value="C:Golgi membrane"/>
    <property type="evidence" value="ECO:0007669"/>
    <property type="project" value="TreeGrafter"/>
</dbReference>
<dbReference type="Pfam" id="PF07748">
    <property type="entry name" value="Glyco_hydro_38C"/>
    <property type="match status" value="1"/>
</dbReference>
<sequence length="442" mass="49504">MYDSNFHLFFEGRDYVCISMIRQQISPIFRLNNLTLAAMDIYEVCFIDTLKPFGVSIYEVVESSVDSRPSFATISANAGVTVKFIVSAPNILTDEACSKEFKAEQIRGDTLTLKNSEVEATFSSLNGFLKSVTPNGHKEIDVEVKFVHYGVRSPGMIKNSGGDNLSGAYLFLPDGQAKEFRQRNSNFVVVDGPLMKRVYVVGPSELKILQVYSLPEGSPSVLITNEVDIRSTSNFELAMRLNTNIESGDDVFTDLNALQLCIGKSHVLSGGQMDERTDFFQLIRRRRLLDKLPLQAHFYPMPSSAYIEDRSTRLSLLGAQALGVASLRSGCKGVKEDGKEILKSYCSGQIEVMLDRRLNQDDGRGLSQGVLDNHRTMSHFRLLVEPLSHVDDDNAGRDLEERVGYHSLVGFAQSMEIHYPTVRMISRGKPESCFAYFRQVHY</sequence>
<dbReference type="PANTHER" id="PTHR11607:SF3">
    <property type="entry name" value="LYSOSOMAL ALPHA-MANNOSIDASE"/>
    <property type="match status" value="1"/>
</dbReference>
<evidence type="ECO:0000259" key="1">
    <source>
        <dbReference type="Pfam" id="PF07748"/>
    </source>
</evidence>
<name>A0A158R0Q4_NIPBR</name>
<dbReference type="WBParaSite" id="NBR_0001233301-mRNA-1">
    <property type="protein sequence ID" value="NBR_0001233301-mRNA-1"/>
    <property type="gene ID" value="NBR_0001233301"/>
</dbReference>
<dbReference type="STRING" id="27835.A0A158R0Q4"/>
<dbReference type="EMBL" id="UYSL01020727">
    <property type="protein sequence ID" value="VDL75923.1"/>
    <property type="molecule type" value="Genomic_DNA"/>
</dbReference>
<dbReference type="PANTHER" id="PTHR11607">
    <property type="entry name" value="ALPHA-MANNOSIDASE"/>
    <property type="match status" value="1"/>
</dbReference>
<evidence type="ECO:0000313" key="2">
    <source>
        <dbReference type="EMBL" id="VDL75923.1"/>
    </source>
</evidence>
<reference evidence="2 3" key="2">
    <citation type="submission" date="2018-11" db="EMBL/GenBank/DDBJ databases">
        <authorList>
            <consortium name="Pathogen Informatics"/>
        </authorList>
    </citation>
    <scope>NUCLEOTIDE SEQUENCE [LARGE SCALE GENOMIC DNA]</scope>
</reference>
<dbReference type="GO" id="GO:0030246">
    <property type="term" value="F:carbohydrate binding"/>
    <property type="evidence" value="ECO:0007669"/>
    <property type="project" value="InterPro"/>
</dbReference>
<evidence type="ECO:0000313" key="3">
    <source>
        <dbReference type="Proteomes" id="UP000271162"/>
    </source>
</evidence>
<evidence type="ECO:0000313" key="4">
    <source>
        <dbReference type="WBParaSite" id="NBR_0001233301-mRNA-1"/>
    </source>
</evidence>
<dbReference type="AlphaFoldDB" id="A0A158R0Q4"/>
<accession>A0A158R0Q4</accession>
<dbReference type="GO" id="GO:0006013">
    <property type="term" value="P:mannose metabolic process"/>
    <property type="evidence" value="ECO:0007669"/>
    <property type="project" value="InterPro"/>
</dbReference>
<dbReference type="SUPFAM" id="SSF74650">
    <property type="entry name" value="Galactose mutarotase-like"/>
    <property type="match status" value="1"/>
</dbReference>
<organism evidence="4">
    <name type="scientific">Nippostrongylus brasiliensis</name>
    <name type="common">Rat hookworm</name>
    <dbReference type="NCBI Taxonomy" id="27835"/>
    <lineage>
        <taxon>Eukaryota</taxon>
        <taxon>Metazoa</taxon>
        <taxon>Ecdysozoa</taxon>
        <taxon>Nematoda</taxon>
        <taxon>Chromadorea</taxon>
        <taxon>Rhabditida</taxon>
        <taxon>Rhabditina</taxon>
        <taxon>Rhabditomorpha</taxon>
        <taxon>Strongyloidea</taxon>
        <taxon>Heligmosomidae</taxon>
        <taxon>Nippostrongylus</taxon>
    </lineage>
</organism>
<dbReference type="InterPro" id="IPR011682">
    <property type="entry name" value="Glyco_hydro_38_C"/>
</dbReference>
<proteinExistence type="predicted"/>
<dbReference type="InterPro" id="IPR050843">
    <property type="entry name" value="Glycosyl_Hydrlase_38"/>
</dbReference>